<dbReference type="PRINTS" id="PR00364">
    <property type="entry name" value="DISEASERSIST"/>
</dbReference>
<evidence type="ECO:0000256" key="2">
    <source>
        <dbReference type="ARBA" id="ARBA00022737"/>
    </source>
</evidence>
<dbReference type="GO" id="GO:0043531">
    <property type="term" value="F:ADP binding"/>
    <property type="evidence" value="ECO:0007669"/>
    <property type="project" value="InterPro"/>
</dbReference>
<keyword evidence="5" id="KW-0067">ATP-binding</keyword>
<dbReference type="eggNOG" id="KOG4658">
    <property type="taxonomic scope" value="Eukaryota"/>
</dbReference>
<protein>
    <recommendedName>
        <fullName evidence="12">Disease resistance RPP13-like protein 1</fullName>
    </recommendedName>
</protein>
<reference evidence="11" key="1">
    <citation type="journal article" date="2007" name="Nature">
        <title>The grapevine genome sequence suggests ancestral hexaploidization in major angiosperm phyla.</title>
        <authorList>
            <consortium name="The French-Italian Public Consortium for Grapevine Genome Characterization."/>
            <person name="Jaillon O."/>
            <person name="Aury J.-M."/>
            <person name="Noel B."/>
            <person name="Policriti A."/>
            <person name="Clepet C."/>
            <person name="Casagrande A."/>
            <person name="Choisne N."/>
            <person name="Aubourg S."/>
            <person name="Vitulo N."/>
            <person name="Jubin C."/>
            <person name="Vezzi A."/>
            <person name="Legeai F."/>
            <person name="Hugueney P."/>
            <person name="Dasilva C."/>
            <person name="Horner D."/>
            <person name="Mica E."/>
            <person name="Jublot D."/>
            <person name="Poulain J."/>
            <person name="Bruyere C."/>
            <person name="Billault A."/>
            <person name="Segurens B."/>
            <person name="Gouyvenoux M."/>
            <person name="Ugarte E."/>
            <person name="Cattonaro F."/>
            <person name="Anthouard V."/>
            <person name="Vico V."/>
            <person name="Del Fabbro C."/>
            <person name="Alaux M."/>
            <person name="Di Gaspero G."/>
            <person name="Dumas V."/>
            <person name="Felice N."/>
            <person name="Paillard S."/>
            <person name="Juman I."/>
            <person name="Moroldo M."/>
            <person name="Scalabrin S."/>
            <person name="Canaguier A."/>
            <person name="Le Clainche I."/>
            <person name="Malacrida G."/>
            <person name="Durand E."/>
            <person name="Pesole G."/>
            <person name="Laucou V."/>
            <person name="Chatelet P."/>
            <person name="Merdinoglu D."/>
            <person name="Delledonne M."/>
            <person name="Pezzotti M."/>
            <person name="Lecharny A."/>
            <person name="Scarpelli C."/>
            <person name="Artiguenave F."/>
            <person name="Pe M.E."/>
            <person name="Valle G."/>
            <person name="Morgante M."/>
            <person name="Caboche M."/>
            <person name="Adam-Blondon A.-F."/>
            <person name="Weissenbach J."/>
            <person name="Quetier F."/>
            <person name="Wincker P."/>
        </authorList>
    </citation>
    <scope>NUCLEOTIDE SEQUENCE [LARGE SCALE GENOMIC DNA]</scope>
    <source>
        <strain evidence="11">cv. Pinot noir / PN40024</strain>
    </source>
</reference>
<evidence type="ECO:0000256" key="3">
    <source>
        <dbReference type="ARBA" id="ARBA00022741"/>
    </source>
</evidence>
<evidence type="ECO:0000256" key="1">
    <source>
        <dbReference type="ARBA" id="ARBA00022614"/>
    </source>
</evidence>
<evidence type="ECO:0000259" key="7">
    <source>
        <dbReference type="Pfam" id="PF18052"/>
    </source>
</evidence>
<proteinExistence type="predicted"/>
<dbReference type="InterPro" id="IPR041118">
    <property type="entry name" value="Rx_N"/>
</dbReference>
<keyword evidence="11" id="KW-1185">Reference proteome</keyword>
<dbReference type="Gene3D" id="1.10.10.10">
    <property type="entry name" value="Winged helix-like DNA-binding domain superfamily/Winged helix DNA-binding domain"/>
    <property type="match status" value="1"/>
</dbReference>
<dbReference type="Gene3D" id="1.20.5.4130">
    <property type="match status" value="1"/>
</dbReference>
<dbReference type="GO" id="GO:0098542">
    <property type="term" value="P:defense response to other organism"/>
    <property type="evidence" value="ECO:0000318"/>
    <property type="project" value="GO_Central"/>
</dbReference>
<dbReference type="PANTHER" id="PTHR36766">
    <property type="entry name" value="PLANT BROAD-SPECTRUM MILDEW RESISTANCE PROTEIN RPW8"/>
    <property type="match status" value="1"/>
</dbReference>
<gene>
    <name evidence="10" type="ordered locus">VIT_13s0158g00290</name>
</gene>
<keyword evidence="2" id="KW-0677">Repeat</keyword>
<dbReference type="PANTHER" id="PTHR36766:SF51">
    <property type="entry name" value="DISEASE RESISTANCE RPP13-LIKE PROTEIN 1"/>
    <property type="match status" value="1"/>
</dbReference>
<feature type="domain" description="R13L1/DRL21-like LRR repeat region" evidence="9">
    <location>
        <begin position="737"/>
        <end position="863"/>
    </location>
</feature>
<dbReference type="EMBL" id="FN595762">
    <property type="protein sequence ID" value="CCB51828.1"/>
    <property type="molecule type" value="Genomic_DNA"/>
</dbReference>
<dbReference type="Pfam" id="PF25019">
    <property type="entry name" value="LRR_R13L1-DRL21"/>
    <property type="match status" value="1"/>
</dbReference>
<dbReference type="FunCoup" id="F6HHY2">
    <property type="interactions" value="400"/>
</dbReference>
<evidence type="ECO:0000313" key="10">
    <source>
        <dbReference type="EMBL" id="CCB51828.1"/>
    </source>
</evidence>
<dbReference type="OrthoDB" id="37484at2759"/>
<dbReference type="SUPFAM" id="SSF52540">
    <property type="entry name" value="P-loop containing nucleoside triphosphate hydrolases"/>
    <property type="match status" value="1"/>
</dbReference>
<feature type="domain" description="NB-ARC" evidence="6">
    <location>
        <begin position="224"/>
        <end position="393"/>
    </location>
</feature>
<dbReference type="GO" id="GO:0005524">
    <property type="term" value="F:ATP binding"/>
    <property type="evidence" value="ECO:0007669"/>
    <property type="project" value="UniProtKB-KW"/>
</dbReference>
<dbReference type="InterPro" id="IPR003591">
    <property type="entry name" value="Leu-rich_rpt_typical-subtyp"/>
</dbReference>
<evidence type="ECO:0000313" key="11">
    <source>
        <dbReference type="Proteomes" id="UP000009183"/>
    </source>
</evidence>
<dbReference type="InterPro" id="IPR042197">
    <property type="entry name" value="Apaf_helical"/>
</dbReference>
<sequence>MATNQPHTSQHQLHLSLLPSAVFCRVVDSLVSKENMIVVEAFLSSLFEVVLDKLVVTPLLEYARRLKVDTTPLQDWKTTLLQIKSVLHDAEQKQIQDDAVMGWLDDLKALACDIEDVLDEIDTEAKRCSLVQGPQTSNSKVRKLIPSFHHSSFNKKICKKMKTITKELDAIVKQKTVLGLREVFGEGPSDHRRDRHEGVSSVNQERRTTCLVTESEVYGRGADKEKIMELLLSDEVGTAREVQVIPIVGMGGVGKTTLAQIIYNDKRVEKNFQIRGWAYVSDQFHSVKVTQQILESVSGRSSDSDDLQLLQQSLQKKLKRKRFFLVLDDIWIENPNTWSDLQAPLKDGAAGSVIMVTTRSKSVASIMCTTPIQPLSELSEEDCRSLFAHIAFVNITPDARQNLEPIGRKIITKCKGLPLAVKTLAGLLRCNQDDKAWKKMLNDEIWDLPPQKSSILPALRLSYHYLPSKLKQCFAYCSIFPKNYEFNKEELILLWVAQGFLGGLKRGETIKDVGQTCFDDLLSRSFFQQSGGNNSLFVMHDLIHDVARFVSRNFCLRLDVEKQDNISERTRHISYIREEFDVSKRFDALRKTNKLRTFLPSSMPRYVSTCYFADKVLCDLLPKLVCLRVLSLSHYNITHLPDSFGNLKHLRYLNLSNTRVQKLPKSIGMLLNLQSLVLSNCRGLTELPIEIVKLINLLHLDISRTNIQQMPPGINRLKDLQRLTTFVVGEHGCARVKELGDLSHLQGSLSILNLQNVPVNGNDALEANLKEKEDLDALVFTWDPNAINSDLENQTRVLENLQPHNKVKRLSIECFYGAKFPIWLGNPSFMNLVFLRLKDCKSCSSLPPLGQLRSLKDLYIVKMDRVQKVGAELYGNNGCGSSSIKPFGSLAILWFQEMLEWEEWVCSEVEFPCLKELHIVKCPKLKGDIPKYLPQLTDLEISECWQLVCCLPIAPSICELMLNKCDDVMVRSVGSLTSLTSLGLSDVCKIPVELGLLHSLGELSVYGCSELEELPTILHNLTSLKHLEIYPDDSLSSFTDIGLPPVLETLGIGRWPFLEYLPEGMMQNNTTLQHLHILECGSLRSLPGDIISSLKSLFIEGCKKLELPVPEDMTHNYYASLAHLVIEESCDSFTPFPLAFFTKLEILYIRSHENLESLYIPDGPHHVDLTSLQVIYIDNCPNLVAFPQGGLPTPNLRYLTIIKCEKLKSLPQGMQTLLTSLEQLTVCYCPEIDSFPEGGLPSNLSSLYIWDCYKLMACEMKQGLQTLSFLTWLSVKGSKEERLESFPEEWLLPSTLPSLEIGCFPKLKSLDNMGLQHLTSLERLTIEECNELDSFPKQGLPSSLSRLYIRKCPRLKIECQRDKGKEWPKISRIPCIVLERRDVKDEEVILA</sequence>
<evidence type="ECO:0000259" key="8">
    <source>
        <dbReference type="Pfam" id="PF23559"/>
    </source>
</evidence>
<dbReference type="Gene3D" id="3.40.50.300">
    <property type="entry name" value="P-loop containing nucleotide triphosphate hydrolases"/>
    <property type="match status" value="1"/>
</dbReference>
<dbReference type="InterPro" id="IPR002182">
    <property type="entry name" value="NB-ARC"/>
</dbReference>
<dbReference type="Pfam" id="PF23559">
    <property type="entry name" value="WHD_DRP"/>
    <property type="match status" value="1"/>
</dbReference>
<evidence type="ECO:0000259" key="9">
    <source>
        <dbReference type="Pfam" id="PF25019"/>
    </source>
</evidence>
<dbReference type="FunFam" id="3.40.50.300:FF:001091">
    <property type="entry name" value="Probable disease resistance protein At1g61300"/>
    <property type="match status" value="1"/>
</dbReference>
<dbReference type="ExpressionAtlas" id="F6HHY2">
    <property type="expression patterns" value="baseline and differential"/>
</dbReference>
<dbReference type="InParanoid" id="F6HHY2"/>
<keyword evidence="3" id="KW-0547">Nucleotide-binding</keyword>
<dbReference type="InterPro" id="IPR032675">
    <property type="entry name" value="LRR_dom_sf"/>
</dbReference>
<dbReference type="Proteomes" id="UP000009183">
    <property type="component" value="Chromosome 13"/>
</dbReference>
<dbReference type="Gene3D" id="1.10.8.430">
    <property type="entry name" value="Helical domain of apoptotic protease-activating factors"/>
    <property type="match status" value="1"/>
</dbReference>
<organism evidence="10 11">
    <name type="scientific">Vitis vinifera</name>
    <name type="common">Grape</name>
    <dbReference type="NCBI Taxonomy" id="29760"/>
    <lineage>
        <taxon>Eukaryota</taxon>
        <taxon>Viridiplantae</taxon>
        <taxon>Streptophyta</taxon>
        <taxon>Embryophyta</taxon>
        <taxon>Tracheophyta</taxon>
        <taxon>Spermatophyta</taxon>
        <taxon>Magnoliopsida</taxon>
        <taxon>eudicotyledons</taxon>
        <taxon>Gunneridae</taxon>
        <taxon>Pentapetalae</taxon>
        <taxon>rosids</taxon>
        <taxon>Vitales</taxon>
        <taxon>Vitaceae</taxon>
        <taxon>Viteae</taxon>
        <taxon>Vitis</taxon>
    </lineage>
</organism>
<dbReference type="Pfam" id="PF00931">
    <property type="entry name" value="NB-ARC"/>
    <property type="match status" value="1"/>
</dbReference>
<dbReference type="SUPFAM" id="SSF52058">
    <property type="entry name" value="L domain-like"/>
    <property type="match status" value="3"/>
</dbReference>
<dbReference type="InterPro" id="IPR036388">
    <property type="entry name" value="WH-like_DNA-bd_sf"/>
</dbReference>
<feature type="domain" description="Disease resistance protein winged helix" evidence="8">
    <location>
        <begin position="479"/>
        <end position="547"/>
    </location>
</feature>
<dbReference type="Pfam" id="PF18052">
    <property type="entry name" value="Rx_N"/>
    <property type="match status" value="1"/>
</dbReference>
<dbReference type="SMR" id="F6HHY2"/>
<accession>F6HHY2</accession>
<evidence type="ECO:0000259" key="6">
    <source>
        <dbReference type="Pfam" id="PF00931"/>
    </source>
</evidence>
<dbReference type="Gene3D" id="3.80.10.10">
    <property type="entry name" value="Ribonuclease Inhibitor"/>
    <property type="match status" value="3"/>
</dbReference>
<dbReference type="HOGENOM" id="CLU_000837_8_8_1"/>
<evidence type="ECO:0008006" key="12">
    <source>
        <dbReference type="Google" id="ProtNLM"/>
    </source>
</evidence>
<evidence type="ECO:0000256" key="4">
    <source>
        <dbReference type="ARBA" id="ARBA00022821"/>
    </source>
</evidence>
<evidence type="ECO:0000256" key="5">
    <source>
        <dbReference type="ARBA" id="ARBA00022840"/>
    </source>
</evidence>
<dbReference type="FunFam" id="1.10.10.10:FF:000322">
    <property type="entry name" value="Probable disease resistance protein At1g63360"/>
    <property type="match status" value="1"/>
</dbReference>
<dbReference type="SMART" id="SM00369">
    <property type="entry name" value="LRR_TYP"/>
    <property type="match status" value="3"/>
</dbReference>
<dbReference type="PaxDb" id="29760-VIT_13s0158g00290.t01"/>
<name>F6HHY2_VITVI</name>
<dbReference type="InterPro" id="IPR056789">
    <property type="entry name" value="LRR_R13L1-DRL21"/>
</dbReference>
<keyword evidence="4" id="KW-0611">Plant defense</keyword>
<keyword evidence="1" id="KW-0433">Leucine-rich repeat</keyword>
<dbReference type="InterPro" id="IPR058922">
    <property type="entry name" value="WHD_DRP"/>
</dbReference>
<feature type="domain" description="Disease resistance N-terminal" evidence="7">
    <location>
        <begin position="39"/>
        <end position="137"/>
    </location>
</feature>
<dbReference type="InterPro" id="IPR027417">
    <property type="entry name" value="P-loop_NTPase"/>
</dbReference>